<feature type="binding site" evidence="11">
    <location>
        <position position="45"/>
    </location>
    <ligand>
        <name>[4Fe-4S] cluster</name>
        <dbReference type="ChEBI" id="CHEBI:49883"/>
    </ligand>
</feature>
<dbReference type="OrthoDB" id="8104048at2"/>
<dbReference type="STRING" id="504805.SAMN05421505_120103"/>
<dbReference type="GO" id="GO:0003677">
    <property type="term" value="F:DNA binding"/>
    <property type="evidence" value="ECO:0007669"/>
    <property type="project" value="UniProtKB-UniRule"/>
</dbReference>
<keyword evidence="3 11" id="KW-0004">4Fe-4S</keyword>
<dbReference type="Proteomes" id="UP000198923">
    <property type="component" value="Unassembled WGS sequence"/>
</dbReference>
<dbReference type="GO" id="GO:0035731">
    <property type="term" value="F:dinitrosyl-iron complex binding"/>
    <property type="evidence" value="ECO:0007669"/>
    <property type="project" value="UniProtKB-UniRule"/>
</dbReference>
<evidence type="ECO:0000256" key="4">
    <source>
        <dbReference type="ARBA" id="ARBA00022723"/>
    </source>
</evidence>
<feature type="domain" description="4Fe-4S Wbl-type" evidence="12">
    <location>
        <begin position="11"/>
        <end position="75"/>
    </location>
</feature>
<evidence type="ECO:0000256" key="5">
    <source>
        <dbReference type="ARBA" id="ARBA00023004"/>
    </source>
</evidence>
<comment type="cofactor">
    <cofactor evidence="11">
        <name>[4Fe-4S] cluster</name>
        <dbReference type="ChEBI" id="CHEBI:49883"/>
    </cofactor>
    <text evidence="11">Binds 1 [4Fe-4S] cluster per subunit. Following nitrosylation of the [4Fe-4S] cluster binds 1 [4Fe-8(NO)] cluster per subunit.</text>
</comment>
<feature type="binding site" evidence="11">
    <location>
        <position position="51"/>
    </location>
    <ligand>
        <name>[4Fe-4S] cluster</name>
        <dbReference type="ChEBI" id="CHEBI:49883"/>
    </ligand>
</feature>
<evidence type="ECO:0000256" key="9">
    <source>
        <dbReference type="ARBA" id="ARBA00023157"/>
    </source>
</evidence>
<dbReference type="InterPro" id="IPR003482">
    <property type="entry name" value="Whib"/>
</dbReference>
<evidence type="ECO:0000256" key="10">
    <source>
        <dbReference type="ARBA" id="ARBA00023163"/>
    </source>
</evidence>
<dbReference type="GO" id="GO:0045454">
    <property type="term" value="P:cell redox homeostasis"/>
    <property type="evidence" value="ECO:0007669"/>
    <property type="project" value="TreeGrafter"/>
</dbReference>
<comment type="similarity">
    <text evidence="2 11">Belongs to the WhiB family.</text>
</comment>
<evidence type="ECO:0000256" key="6">
    <source>
        <dbReference type="ARBA" id="ARBA00023014"/>
    </source>
</evidence>
<keyword evidence="6 11" id="KW-0411">Iron-sulfur</keyword>
<comment type="function">
    <text evidence="11">Acts as a transcriptional regulator. Probably redox-responsive. The apo- but not holo-form probably binds DNA.</text>
</comment>
<sequence>MTRSDWMKNAACRDADPEIFFPIGSPGTAVYRQTVQAAKAVCDTCPVTERCLSDAMAKPSLQGVWGGLEEDERRRLRRRMYRAKEAVS</sequence>
<keyword evidence="14" id="KW-1185">Reference proteome</keyword>
<comment type="subcellular location">
    <subcellularLocation>
        <location evidence="1 11">Cytoplasm</location>
    </subcellularLocation>
</comment>
<evidence type="ECO:0000259" key="12">
    <source>
        <dbReference type="PROSITE" id="PS51674"/>
    </source>
</evidence>
<evidence type="ECO:0000256" key="8">
    <source>
        <dbReference type="ARBA" id="ARBA00023125"/>
    </source>
</evidence>
<dbReference type="GO" id="GO:0005737">
    <property type="term" value="C:cytoplasm"/>
    <property type="evidence" value="ECO:0007669"/>
    <property type="project" value="UniProtKB-SubCell"/>
</dbReference>
<feature type="binding site" evidence="11">
    <location>
        <position position="12"/>
    </location>
    <ligand>
        <name>[4Fe-4S] cluster</name>
        <dbReference type="ChEBI" id="CHEBI:49883"/>
    </ligand>
</feature>
<dbReference type="AlphaFoldDB" id="A0A1G8EHB0"/>
<comment type="PTM">
    <text evidence="11">The Fe-S cluster can be nitrosylated by nitric oxide (NO).</text>
</comment>
<keyword evidence="5 11" id="KW-0408">Iron</keyword>
<dbReference type="Pfam" id="PF02467">
    <property type="entry name" value="Whib"/>
    <property type="match status" value="1"/>
</dbReference>
<reference evidence="13 14" key="1">
    <citation type="submission" date="2016-10" db="EMBL/GenBank/DDBJ databases">
        <authorList>
            <person name="de Groot N.N."/>
        </authorList>
    </citation>
    <scope>NUCLEOTIDE SEQUENCE [LARGE SCALE GENOMIC DNA]</scope>
    <source>
        <strain evidence="13 14">CPCC 201354</strain>
    </source>
</reference>
<evidence type="ECO:0000256" key="2">
    <source>
        <dbReference type="ARBA" id="ARBA00006597"/>
    </source>
</evidence>
<dbReference type="RefSeq" id="WP_093172284.1">
    <property type="nucleotide sequence ID" value="NZ_FNCN01000020.1"/>
</dbReference>
<keyword evidence="7 11" id="KW-0805">Transcription regulation</keyword>
<dbReference type="PANTHER" id="PTHR38839">
    <property type="entry name" value="TRANSCRIPTIONAL REGULATOR WHID-RELATED"/>
    <property type="match status" value="1"/>
</dbReference>
<accession>A0A1G8EHB0</accession>
<dbReference type="GO" id="GO:0051539">
    <property type="term" value="F:4 iron, 4 sulfur cluster binding"/>
    <property type="evidence" value="ECO:0007669"/>
    <property type="project" value="UniProtKB-UniRule"/>
</dbReference>
<evidence type="ECO:0000256" key="1">
    <source>
        <dbReference type="ARBA" id="ARBA00004496"/>
    </source>
</evidence>
<gene>
    <name evidence="11" type="primary">whiB</name>
    <name evidence="13" type="ORF">SAMN05421505_120103</name>
</gene>
<keyword evidence="8 11" id="KW-0238">DNA-binding</keyword>
<protein>
    <recommendedName>
        <fullName evidence="11">Transcriptional regulator WhiB</fullName>
    </recommendedName>
</protein>
<evidence type="ECO:0000313" key="13">
    <source>
        <dbReference type="EMBL" id="SDH69314.1"/>
    </source>
</evidence>
<keyword evidence="11" id="KW-0963">Cytoplasm</keyword>
<keyword evidence="9 11" id="KW-1015">Disulfide bond</keyword>
<dbReference type="HAMAP" id="MF_01479">
    <property type="entry name" value="WhiB"/>
    <property type="match status" value="1"/>
</dbReference>
<keyword evidence="4 11" id="KW-0479">Metal-binding</keyword>
<dbReference type="GO" id="GO:0046872">
    <property type="term" value="F:metal ion binding"/>
    <property type="evidence" value="ECO:0007669"/>
    <property type="project" value="UniProtKB-KW"/>
</dbReference>
<dbReference type="PROSITE" id="PS51674">
    <property type="entry name" value="4FE4S_WBL"/>
    <property type="match status" value="1"/>
</dbReference>
<feature type="binding site" evidence="11">
    <location>
        <position position="42"/>
    </location>
    <ligand>
        <name>[4Fe-4S] cluster</name>
        <dbReference type="ChEBI" id="CHEBI:49883"/>
    </ligand>
</feature>
<evidence type="ECO:0000256" key="7">
    <source>
        <dbReference type="ARBA" id="ARBA00023015"/>
    </source>
</evidence>
<name>A0A1G8EHB0_9ACTN</name>
<evidence type="ECO:0000313" key="14">
    <source>
        <dbReference type="Proteomes" id="UP000198923"/>
    </source>
</evidence>
<evidence type="ECO:0000256" key="3">
    <source>
        <dbReference type="ARBA" id="ARBA00022485"/>
    </source>
</evidence>
<evidence type="ECO:0000256" key="11">
    <source>
        <dbReference type="HAMAP-Rule" id="MF_01479"/>
    </source>
</evidence>
<proteinExistence type="inferred from homology"/>
<keyword evidence="10 11" id="KW-0804">Transcription</keyword>
<dbReference type="InterPro" id="IPR034768">
    <property type="entry name" value="4FE4S_WBL"/>
</dbReference>
<dbReference type="EMBL" id="FNCN01000020">
    <property type="protein sequence ID" value="SDH69314.1"/>
    <property type="molecule type" value="Genomic_DNA"/>
</dbReference>
<dbReference type="GO" id="GO:0045892">
    <property type="term" value="P:negative regulation of DNA-templated transcription"/>
    <property type="evidence" value="ECO:0007669"/>
    <property type="project" value="TreeGrafter"/>
</dbReference>
<comment type="PTM">
    <text evidence="11">Upon Fe-S cluster removal intramolecular disulfide bonds are formed.</text>
</comment>
<dbReference type="PANTHER" id="PTHR38839:SF6">
    <property type="entry name" value="TRANSCRIPTIONAL REGULATOR WHIB1"/>
    <property type="match status" value="1"/>
</dbReference>
<dbReference type="GO" id="GO:0047134">
    <property type="term" value="F:protein-disulfide reductase [NAD(P)H] activity"/>
    <property type="evidence" value="ECO:0007669"/>
    <property type="project" value="TreeGrafter"/>
</dbReference>
<organism evidence="13 14">
    <name type="scientific">Sinosporangium album</name>
    <dbReference type="NCBI Taxonomy" id="504805"/>
    <lineage>
        <taxon>Bacteria</taxon>
        <taxon>Bacillati</taxon>
        <taxon>Actinomycetota</taxon>
        <taxon>Actinomycetes</taxon>
        <taxon>Streptosporangiales</taxon>
        <taxon>Streptosporangiaceae</taxon>
        <taxon>Sinosporangium</taxon>
    </lineage>
</organism>